<proteinExistence type="predicted"/>
<dbReference type="EMBL" id="FN649726">
    <property type="protein sequence ID" value="CBN76728.1"/>
    <property type="molecule type" value="Genomic_DNA"/>
</dbReference>
<organism evidence="2 3">
    <name type="scientific">Ectocarpus siliculosus</name>
    <name type="common">Brown alga</name>
    <name type="synonym">Conferva siliculosa</name>
    <dbReference type="NCBI Taxonomy" id="2880"/>
    <lineage>
        <taxon>Eukaryota</taxon>
        <taxon>Sar</taxon>
        <taxon>Stramenopiles</taxon>
        <taxon>Ochrophyta</taxon>
        <taxon>PX clade</taxon>
        <taxon>Phaeophyceae</taxon>
        <taxon>Ectocarpales</taxon>
        <taxon>Ectocarpaceae</taxon>
        <taxon>Ectocarpus</taxon>
    </lineage>
</organism>
<feature type="region of interest" description="Disordered" evidence="1">
    <location>
        <begin position="1"/>
        <end position="45"/>
    </location>
</feature>
<sequence>MADLMALDKQSGRLVRKTRLRGKDGTSSSSSSSRGSSSSHNQQRARNGVRLYWGEAGTRPGGLPSNAFRFCFVCVGGWYQQLARFHLLGT</sequence>
<dbReference type="AlphaFoldDB" id="D8LBL9"/>
<reference evidence="2 3" key="1">
    <citation type="journal article" date="2010" name="Nature">
        <title>The Ectocarpus genome and the independent evolution of multicellularity in brown algae.</title>
        <authorList>
            <person name="Cock J.M."/>
            <person name="Sterck L."/>
            <person name="Rouze P."/>
            <person name="Scornet D."/>
            <person name="Allen A.E."/>
            <person name="Amoutzias G."/>
            <person name="Anthouard V."/>
            <person name="Artiguenave F."/>
            <person name="Aury J.M."/>
            <person name="Badger J.H."/>
            <person name="Beszteri B."/>
            <person name="Billiau K."/>
            <person name="Bonnet E."/>
            <person name="Bothwell J.H."/>
            <person name="Bowler C."/>
            <person name="Boyen C."/>
            <person name="Brownlee C."/>
            <person name="Carrano C.J."/>
            <person name="Charrier B."/>
            <person name="Cho G.Y."/>
            <person name="Coelho S.M."/>
            <person name="Collen J."/>
            <person name="Corre E."/>
            <person name="Da Silva C."/>
            <person name="Delage L."/>
            <person name="Delaroque N."/>
            <person name="Dittami S.M."/>
            <person name="Doulbeau S."/>
            <person name="Elias M."/>
            <person name="Farnham G."/>
            <person name="Gachon C.M."/>
            <person name="Gschloessl B."/>
            <person name="Heesch S."/>
            <person name="Jabbari K."/>
            <person name="Jubin C."/>
            <person name="Kawai H."/>
            <person name="Kimura K."/>
            <person name="Kloareg B."/>
            <person name="Kupper F.C."/>
            <person name="Lang D."/>
            <person name="Le Bail A."/>
            <person name="Leblanc C."/>
            <person name="Lerouge P."/>
            <person name="Lohr M."/>
            <person name="Lopez P.J."/>
            <person name="Martens C."/>
            <person name="Maumus F."/>
            <person name="Michel G."/>
            <person name="Miranda-Saavedra D."/>
            <person name="Morales J."/>
            <person name="Moreau H."/>
            <person name="Motomura T."/>
            <person name="Nagasato C."/>
            <person name="Napoli C.A."/>
            <person name="Nelson D.R."/>
            <person name="Nyvall-Collen P."/>
            <person name="Peters A.F."/>
            <person name="Pommier C."/>
            <person name="Potin P."/>
            <person name="Poulain J."/>
            <person name="Quesneville H."/>
            <person name="Read B."/>
            <person name="Rensing S.A."/>
            <person name="Ritter A."/>
            <person name="Rousvoal S."/>
            <person name="Samanta M."/>
            <person name="Samson G."/>
            <person name="Schroeder D.C."/>
            <person name="Segurens B."/>
            <person name="Strittmatter M."/>
            <person name="Tonon T."/>
            <person name="Tregear J.W."/>
            <person name="Valentin K."/>
            <person name="von Dassow P."/>
            <person name="Yamagishi T."/>
            <person name="Van de Peer Y."/>
            <person name="Wincker P."/>
        </authorList>
    </citation>
    <scope>NUCLEOTIDE SEQUENCE [LARGE SCALE GENOMIC DNA]</scope>
    <source>
        <strain evidence="3">Ec32 / CCAP1310/4</strain>
    </source>
</reference>
<name>D8LBL9_ECTSI</name>
<feature type="compositionally biased region" description="Low complexity" evidence="1">
    <location>
        <begin position="27"/>
        <end position="39"/>
    </location>
</feature>
<dbReference type="Proteomes" id="UP000002630">
    <property type="component" value="Linkage Group LG01"/>
</dbReference>
<dbReference type="InParanoid" id="D8LBL9"/>
<gene>
    <name evidence="2" type="ORF">Esi_0000_0537</name>
</gene>
<keyword evidence="3" id="KW-1185">Reference proteome</keyword>
<protein>
    <submittedName>
        <fullName evidence="2">Uncharacterized protein</fullName>
    </submittedName>
</protein>
<evidence type="ECO:0000256" key="1">
    <source>
        <dbReference type="SAM" id="MobiDB-lite"/>
    </source>
</evidence>
<evidence type="ECO:0000313" key="2">
    <source>
        <dbReference type="EMBL" id="CBN76728.1"/>
    </source>
</evidence>
<evidence type="ECO:0000313" key="3">
    <source>
        <dbReference type="Proteomes" id="UP000002630"/>
    </source>
</evidence>
<dbReference type="EMBL" id="FN647682">
    <property type="protein sequence ID" value="CBN76728.1"/>
    <property type="molecule type" value="Genomic_DNA"/>
</dbReference>
<accession>D8LBL9</accession>